<evidence type="ECO:0000313" key="1">
    <source>
        <dbReference type="EMBL" id="TDT69724.1"/>
    </source>
</evidence>
<protein>
    <submittedName>
        <fullName evidence="1">Galactose mutarotase-like enzyme</fullName>
    </submittedName>
</protein>
<keyword evidence="2" id="KW-1185">Reference proteome</keyword>
<dbReference type="SUPFAM" id="SSF74650">
    <property type="entry name" value="Galactose mutarotase-like"/>
    <property type="match status" value="1"/>
</dbReference>
<reference evidence="1 2" key="1">
    <citation type="submission" date="2019-03" db="EMBL/GenBank/DDBJ databases">
        <title>Genomic Encyclopedia of Type Strains, Phase IV (KMG-IV): sequencing the most valuable type-strain genomes for metagenomic binning, comparative biology and taxonomic classification.</title>
        <authorList>
            <person name="Goeker M."/>
        </authorList>
    </citation>
    <scope>NUCLEOTIDE SEQUENCE [LARGE SCALE GENOMIC DNA]</scope>
    <source>
        <strain evidence="1 2">DSM 100055</strain>
    </source>
</reference>
<name>A0AA46DYA2_9FUSO</name>
<dbReference type="InterPro" id="IPR014718">
    <property type="entry name" value="GH-type_carb-bd"/>
</dbReference>
<dbReference type="Proteomes" id="UP000294678">
    <property type="component" value="Unassembled WGS sequence"/>
</dbReference>
<accession>A0AA46DYA2</accession>
<dbReference type="AlphaFoldDB" id="A0AA46DYA2"/>
<evidence type="ECO:0000313" key="2">
    <source>
        <dbReference type="Proteomes" id="UP000294678"/>
    </source>
</evidence>
<sequence length="316" mass="37113">MEIKKDVFKGIESLILENDYIKATFLPKYGSKLASLINKKTNREIFFQAKEKQIEIPKYGSKFSKYDSSGFDEVFPSIDEAPYPEGKHKNKMIPDHGEVWTLPWEYEIKLDYVLFSVKSPVFDYIFTKKVRLNNNKLEFRYIVKNLNDEEFKYIWTPHALINPYDDAKIIVPERLKKIITVEHSSEHLGKWGDIHNYPITISKKTNKEIDMSLVEAVEKNNCEKFYFLDKLEKNDICGIEYTKTKEKIIYRYDVEKIPYLGVWKTQGGYRGDYNIALEPCTGIYDDLYLANKIKKVAKVDAKSSVSWDFIIELINN</sequence>
<dbReference type="GO" id="GO:0030246">
    <property type="term" value="F:carbohydrate binding"/>
    <property type="evidence" value="ECO:0007669"/>
    <property type="project" value="InterPro"/>
</dbReference>
<gene>
    <name evidence="1" type="ORF">EV215_1253</name>
</gene>
<dbReference type="Gene3D" id="2.70.98.10">
    <property type="match status" value="1"/>
</dbReference>
<dbReference type="GO" id="GO:0005975">
    <property type="term" value="P:carbohydrate metabolic process"/>
    <property type="evidence" value="ECO:0007669"/>
    <property type="project" value="InterPro"/>
</dbReference>
<proteinExistence type="predicted"/>
<dbReference type="RefSeq" id="WP_134113137.1">
    <property type="nucleotide sequence ID" value="NZ_SOBG01000005.1"/>
</dbReference>
<organism evidence="1 2">
    <name type="scientific">Hypnocyclicus thermotrophus</name>
    <dbReference type="NCBI Taxonomy" id="1627895"/>
    <lineage>
        <taxon>Bacteria</taxon>
        <taxon>Fusobacteriati</taxon>
        <taxon>Fusobacteriota</taxon>
        <taxon>Fusobacteriia</taxon>
        <taxon>Fusobacteriales</taxon>
        <taxon>Fusobacteriaceae</taxon>
        <taxon>Hypnocyclicus</taxon>
    </lineage>
</organism>
<dbReference type="GO" id="GO:0003824">
    <property type="term" value="F:catalytic activity"/>
    <property type="evidence" value="ECO:0007669"/>
    <property type="project" value="InterPro"/>
</dbReference>
<dbReference type="InterPro" id="IPR011013">
    <property type="entry name" value="Gal_mutarotase_sf_dom"/>
</dbReference>
<comment type="caution">
    <text evidence="1">The sequence shown here is derived from an EMBL/GenBank/DDBJ whole genome shotgun (WGS) entry which is preliminary data.</text>
</comment>
<dbReference type="EMBL" id="SOBG01000005">
    <property type="protein sequence ID" value="TDT69724.1"/>
    <property type="molecule type" value="Genomic_DNA"/>
</dbReference>